<protein>
    <submittedName>
        <fullName evidence="1">Uncharacterized protein</fullName>
    </submittedName>
</protein>
<evidence type="ECO:0000313" key="2">
    <source>
        <dbReference type="Proteomes" id="UP000229897"/>
    </source>
</evidence>
<accession>A0A2D2DI74</accession>
<sequence length="60" mass="6240">MQKGMMDIVKWVIGFGLASIGGIFAVSRMTEKPPSQANLQPPPIIITVPQAAAPPAAPAK</sequence>
<reference evidence="1" key="1">
    <citation type="submission" date="2017-10" db="EMBL/GenBank/DDBJ databases">
        <title>Massilia psychrophilum sp. nov., a novel purple-pigmented bacterium isolated from Tianshan glacier, Xinjiang Municipality, China.</title>
        <authorList>
            <person name="Wang H."/>
        </authorList>
    </citation>
    <scope>NUCLEOTIDE SEQUENCE [LARGE SCALE GENOMIC DNA]</scope>
    <source>
        <strain evidence="1">B2</strain>
    </source>
</reference>
<dbReference type="EMBL" id="CP024608">
    <property type="protein sequence ID" value="ATQ74676.1"/>
    <property type="molecule type" value="Genomic_DNA"/>
</dbReference>
<organism evidence="1 2">
    <name type="scientific">Massilia violaceinigra</name>
    <dbReference type="NCBI Taxonomy" id="2045208"/>
    <lineage>
        <taxon>Bacteria</taxon>
        <taxon>Pseudomonadati</taxon>
        <taxon>Pseudomonadota</taxon>
        <taxon>Betaproteobacteria</taxon>
        <taxon>Burkholderiales</taxon>
        <taxon>Oxalobacteraceae</taxon>
        <taxon>Telluria group</taxon>
        <taxon>Massilia</taxon>
    </lineage>
</organism>
<name>A0A2D2DI74_9BURK</name>
<dbReference type="KEGG" id="mass:CR152_09170"/>
<dbReference type="Proteomes" id="UP000229897">
    <property type="component" value="Chromosome"/>
</dbReference>
<proteinExistence type="predicted"/>
<evidence type="ECO:0000313" key="1">
    <source>
        <dbReference type="EMBL" id="ATQ74676.1"/>
    </source>
</evidence>
<gene>
    <name evidence="1" type="ORF">CR152_09170</name>
</gene>
<keyword evidence="2" id="KW-1185">Reference proteome</keyword>
<dbReference type="AlphaFoldDB" id="A0A2D2DI74"/>